<dbReference type="SUPFAM" id="SSF51735">
    <property type="entry name" value="NAD(P)-binding Rossmann-fold domains"/>
    <property type="match status" value="1"/>
</dbReference>
<evidence type="ECO:0000256" key="1">
    <source>
        <dbReference type="SAM" id="MobiDB-lite"/>
    </source>
</evidence>
<feature type="region of interest" description="Disordered" evidence="1">
    <location>
        <begin position="387"/>
        <end position="463"/>
    </location>
</feature>
<reference evidence="3 4" key="1">
    <citation type="submission" date="2023-07" db="EMBL/GenBank/DDBJ databases">
        <title>Sequencing the genomes of 1000 actinobacteria strains.</title>
        <authorList>
            <person name="Klenk H.-P."/>
        </authorList>
    </citation>
    <scope>NUCLEOTIDE SEQUENCE [LARGE SCALE GENOMIC DNA]</scope>
    <source>
        <strain evidence="3 4">DSM 41600</strain>
    </source>
</reference>
<keyword evidence="4" id="KW-1185">Reference proteome</keyword>
<dbReference type="Proteomes" id="UP001234880">
    <property type="component" value="Unassembled WGS sequence"/>
</dbReference>
<feature type="compositionally biased region" description="Basic and acidic residues" evidence="1">
    <location>
        <begin position="7"/>
        <end position="22"/>
    </location>
</feature>
<dbReference type="EMBL" id="JAURUE010000001">
    <property type="protein sequence ID" value="MDP9612436.1"/>
    <property type="molecule type" value="Genomic_DNA"/>
</dbReference>
<feature type="region of interest" description="Disordered" evidence="1">
    <location>
        <begin position="1"/>
        <end position="85"/>
    </location>
</feature>
<evidence type="ECO:0000313" key="4">
    <source>
        <dbReference type="Proteomes" id="UP001234880"/>
    </source>
</evidence>
<feature type="compositionally biased region" description="Basic and acidic residues" evidence="1">
    <location>
        <begin position="438"/>
        <end position="447"/>
    </location>
</feature>
<dbReference type="Pfam" id="PF05368">
    <property type="entry name" value="NmrA"/>
    <property type="match status" value="1"/>
</dbReference>
<feature type="compositionally biased region" description="Basic residues" evidence="1">
    <location>
        <begin position="387"/>
        <end position="403"/>
    </location>
</feature>
<dbReference type="InterPro" id="IPR008030">
    <property type="entry name" value="NmrA-like"/>
</dbReference>
<dbReference type="Gene3D" id="3.40.50.720">
    <property type="entry name" value="NAD(P)-binding Rossmann-like Domain"/>
    <property type="match status" value="1"/>
</dbReference>
<name>A0ABT9KVG6_9ACTN</name>
<evidence type="ECO:0000313" key="3">
    <source>
        <dbReference type="EMBL" id="MDP9612436.1"/>
    </source>
</evidence>
<comment type="caution">
    <text evidence="3">The sequence shown here is derived from an EMBL/GenBank/DDBJ whole genome shotgun (WGS) entry which is preliminary data.</text>
</comment>
<accession>A0ABT9KVG6</accession>
<feature type="domain" description="NmrA-like" evidence="2">
    <location>
        <begin position="305"/>
        <end position="374"/>
    </location>
</feature>
<organism evidence="3 4">
    <name type="scientific">Streptomyces demainii</name>
    <dbReference type="NCBI Taxonomy" id="588122"/>
    <lineage>
        <taxon>Bacteria</taxon>
        <taxon>Bacillati</taxon>
        <taxon>Actinomycetota</taxon>
        <taxon>Actinomycetes</taxon>
        <taxon>Kitasatosporales</taxon>
        <taxon>Streptomycetaceae</taxon>
        <taxon>Streptomyces</taxon>
    </lineage>
</organism>
<dbReference type="InterPro" id="IPR036291">
    <property type="entry name" value="NAD(P)-bd_dom_sf"/>
</dbReference>
<proteinExistence type="predicted"/>
<protein>
    <recommendedName>
        <fullName evidence="2">NmrA-like domain-containing protein</fullName>
    </recommendedName>
</protein>
<sequence length="463" mass="48767">MGYITLRSERRSDLEVDDDRGVVRGSRYRSPAPPAKAPRGTTRTGPPAQPSGTRPPQQLSEDRQQRPTKAPTLNHPGPKHQPAQRTLSARLAHDLTRMFLRPRHGAVRHDRPPCAGAGAGRLHGEDSPGGHRPTTPPAEGFCAVSSPPRVAEMPAFVRMLPLPSMAWPRLRRTGSPPGLTIRLRSSRTLHLQQYAADGGAPTQGRRADRRCAGGSRAACRVAGCRVAACRVAACVGVMVGGLLLRHGADARVGAPGVCAVSLGYGVTSGFANRRASPYRAGTETAGPAVFGECPRSAMSEVPVPVLVTGAIGRQGGATARAPLAAGGPVRALVCDAATDRARAVAAYGAELVTGGLHNRESVIRAADGVRPVFSGWILAAEARFHRRDPRHRRGGAPGRRPRRGREGSRSTAVRAHLCLRCGPAHGNSRPDGPPGTREAGRGRRGRDTAIQGRVPRSGLRTGA</sequence>
<feature type="region of interest" description="Disordered" evidence="1">
    <location>
        <begin position="102"/>
        <end position="136"/>
    </location>
</feature>
<gene>
    <name evidence="3" type="ORF">JOF35_004713</name>
</gene>
<evidence type="ECO:0000259" key="2">
    <source>
        <dbReference type="Pfam" id="PF05368"/>
    </source>
</evidence>
<feature type="compositionally biased region" description="Polar residues" evidence="1">
    <location>
        <begin position="50"/>
        <end position="59"/>
    </location>
</feature>